<accession>X6MDT3</accession>
<feature type="transmembrane region" description="Helical" evidence="1">
    <location>
        <begin position="586"/>
        <end position="607"/>
    </location>
</feature>
<dbReference type="AlphaFoldDB" id="X6MDT3"/>
<keyword evidence="3" id="KW-1185">Reference proteome</keyword>
<proteinExistence type="predicted"/>
<feature type="transmembrane region" description="Helical" evidence="1">
    <location>
        <begin position="516"/>
        <end position="536"/>
    </location>
</feature>
<evidence type="ECO:0000256" key="1">
    <source>
        <dbReference type="SAM" id="Phobius"/>
    </source>
</evidence>
<keyword evidence="1" id="KW-1133">Transmembrane helix</keyword>
<sequence>MLKSQLEECVEKQQMSGKAAVYFAMLRYIRVDKNNQENWLTFHAEYLKVANRRTSQEVLIAHLQTILNVAKQMDFVGRKTNEIKVLNEIFEIVRKLSTSGKGRPVKKACYLLMLTIILRGPTSMYEKLQPFLENHVLNHLDEADKVGDALEMLQMLFEGTNNPFPFHEKRPINWLSSVRSDDDENAKKNHMHVVFKAFLRGKALKTMYHRHWHRCVCVFVHLCAQNLELAVQTLLPQLFDVRKSTVDQIVLGLDCVSEIVRLDGNFVRQHQPSPTLLSTLNDFLPTILWQAEQFIGVEKIGRRTQPLVFSDVVTTVTPSTSSPSVPMVSPTHYRLDKDKDKPESIDITRVKSPSLHRLPLFQDGDGDDASSLWWNYRNDPEEEKKSVVDEIMEDKKQDDAIIHHPAYASLTNQDLLKLAFIHNNSIAKFVLNARQKINDFDTLEEMVKKAKATSRKEYLQVLKACLRASLALRPSSILTDAKQGNKLYIGYLLLHPDYEIAQLALCVLIEVAKQEKFHFCFISFYLFFALFYFLCWQKLVYFDIIIDTCKRILLPRLLTELTNFILQFFIHEAFCISVLIQALSSFAMLVVGMHFVIKYFVCVAYICA</sequence>
<dbReference type="EMBL" id="ASPP01021653">
    <property type="protein sequence ID" value="ETO12178.1"/>
    <property type="molecule type" value="Genomic_DNA"/>
</dbReference>
<reference evidence="2 3" key="1">
    <citation type="journal article" date="2013" name="Curr. Biol.">
        <title>The Genome of the Foraminiferan Reticulomyxa filosa.</title>
        <authorList>
            <person name="Glockner G."/>
            <person name="Hulsmann N."/>
            <person name="Schleicher M."/>
            <person name="Noegel A.A."/>
            <person name="Eichinger L."/>
            <person name="Gallinger C."/>
            <person name="Pawlowski J."/>
            <person name="Sierra R."/>
            <person name="Euteneuer U."/>
            <person name="Pillet L."/>
            <person name="Moustafa A."/>
            <person name="Platzer M."/>
            <person name="Groth M."/>
            <person name="Szafranski K."/>
            <person name="Schliwa M."/>
        </authorList>
    </citation>
    <scope>NUCLEOTIDE SEQUENCE [LARGE SCALE GENOMIC DNA]</scope>
</reference>
<gene>
    <name evidence="2" type="ORF">RFI_25194</name>
</gene>
<name>X6MDT3_RETFI</name>
<evidence type="ECO:0000313" key="3">
    <source>
        <dbReference type="Proteomes" id="UP000023152"/>
    </source>
</evidence>
<feature type="transmembrane region" description="Helical" evidence="1">
    <location>
        <begin position="557"/>
        <end position="580"/>
    </location>
</feature>
<organism evidence="2 3">
    <name type="scientific">Reticulomyxa filosa</name>
    <dbReference type="NCBI Taxonomy" id="46433"/>
    <lineage>
        <taxon>Eukaryota</taxon>
        <taxon>Sar</taxon>
        <taxon>Rhizaria</taxon>
        <taxon>Retaria</taxon>
        <taxon>Foraminifera</taxon>
        <taxon>Monothalamids</taxon>
        <taxon>Reticulomyxidae</taxon>
        <taxon>Reticulomyxa</taxon>
    </lineage>
</organism>
<keyword evidence="1" id="KW-0812">Transmembrane</keyword>
<keyword evidence="1" id="KW-0472">Membrane</keyword>
<dbReference type="Proteomes" id="UP000023152">
    <property type="component" value="Unassembled WGS sequence"/>
</dbReference>
<evidence type="ECO:0000313" key="2">
    <source>
        <dbReference type="EMBL" id="ETO12178.1"/>
    </source>
</evidence>
<protein>
    <submittedName>
        <fullName evidence="2">Uncharacterized protein</fullName>
    </submittedName>
</protein>
<comment type="caution">
    <text evidence="2">The sequence shown here is derived from an EMBL/GenBank/DDBJ whole genome shotgun (WGS) entry which is preliminary data.</text>
</comment>